<evidence type="ECO:0000313" key="2">
    <source>
        <dbReference type="EMBL" id="EFO79756.1"/>
    </source>
</evidence>
<sequence>MIWTISDLHLSFAQPKPMDIFGPHWKDHPEQIARRWRERVAPDDWVLVAGDISWAMKLRDALVDLRWIDALPGRKVLIRGNHDYWCSRRVNPIRPQLPPSIALLSADALHLGTAVVCGTRGWITPETPGYDSATDEAIYQRELTMLDRALEHATQLAAGTLPIIVMLHYPPFINRQPSEFARRIAAARARACIYGHLHRRHDHDHAMNETVEGVSYQLTACDYLGFGPVAVRGVN</sequence>
<organism evidence="2 3">
    <name type="scientific">Oscillochloris trichoides DG-6</name>
    <dbReference type="NCBI Taxonomy" id="765420"/>
    <lineage>
        <taxon>Bacteria</taxon>
        <taxon>Bacillati</taxon>
        <taxon>Chloroflexota</taxon>
        <taxon>Chloroflexia</taxon>
        <taxon>Chloroflexales</taxon>
        <taxon>Chloroflexineae</taxon>
        <taxon>Oscillochloridaceae</taxon>
        <taxon>Oscillochloris</taxon>
    </lineage>
</organism>
<evidence type="ECO:0000259" key="1">
    <source>
        <dbReference type="Pfam" id="PF00149"/>
    </source>
</evidence>
<dbReference type="Gene3D" id="3.60.21.10">
    <property type="match status" value="1"/>
</dbReference>
<dbReference type="SUPFAM" id="SSF56300">
    <property type="entry name" value="Metallo-dependent phosphatases"/>
    <property type="match status" value="1"/>
</dbReference>
<dbReference type="HOGENOM" id="CLU_1183887_0_0_0"/>
<dbReference type="InterPro" id="IPR014578">
    <property type="entry name" value="Pesterase_CT488"/>
</dbReference>
<protein>
    <submittedName>
        <fullName evidence="2">Metallophosphoesterase</fullName>
    </submittedName>
</protein>
<reference evidence="2 3" key="1">
    <citation type="journal article" date="2011" name="J. Bacteriol.">
        <title>Draft genome sequence of the anoxygenic filamentous phototrophic bacterium Oscillochloris trichoides subsp. DG-6.</title>
        <authorList>
            <person name="Kuznetsov B.B."/>
            <person name="Ivanovsky R.N."/>
            <person name="Keppen O.I."/>
            <person name="Sukhacheva M.V."/>
            <person name="Bumazhkin B.K."/>
            <person name="Patutina E.O."/>
            <person name="Beletsky A.V."/>
            <person name="Mardanov A.V."/>
            <person name="Baslerov R.V."/>
            <person name="Panteleeva A.N."/>
            <person name="Kolganova T.V."/>
            <person name="Ravin N.V."/>
            <person name="Skryabin K.G."/>
        </authorList>
    </citation>
    <scope>NUCLEOTIDE SEQUENCE [LARGE SCALE GENOMIC DNA]</scope>
    <source>
        <strain evidence="2 3">DG-6</strain>
    </source>
</reference>
<dbReference type="Pfam" id="PF00149">
    <property type="entry name" value="Metallophos"/>
    <property type="match status" value="1"/>
</dbReference>
<dbReference type="GO" id="GO:0016787">
    <property type="term" value="F:hydrolase activity"/>
    <property type="evidence" value="ECO:0007669"/>
    <property type="project" value="InterPro"/>
</dbReference>
<dbReference type="STRING" id="765420.OSCT_2441"/>
<proteinExistence type="predicted"/>
<dbReference type="PANTHER" id="PTHR31302">
    <property type="entry name" value="TRANSMEMBRANE PROTEIN WITH METALLOPHOSPHOESTERASE DOMAIN-RELATED"/>
    <property type="match status" value="1"/>
</dbReference>
<dbReference type="InterPro" id="IPR051158">
    <property type="entry name" value="Metallophosphoesterase_sf"/>
</dbReference>
<dbReference type="PANTHER" id="PTHR31302:SF22">
    <property type="entry name" value="PHOSPHOESTERASE"/>
    <property type="match status" value="1"/>
</dbReference>
<dbReference type="OrthoDB" id="8610138at2"/>
<gene>
    <name evidence="2" type="ORF">OSCT_2441</name>
</gene>
<feature type="domain" description="Calcineurin-like phosphoesterase" evidence="1">
    <location>
        <begin position="2"/>
        <end position="199"/>
    </location>
</feature>
<dbReference type="AlphaFoldDB" id="E1IGJ0"/>
<dbReference type="eggNOG" id="COG1768">
    <property type="taxonomic scope" value="Bacteria"/>
</dbReference>
<evidence type="ECO:0000313" key="3">
    <source>
        <dbReference type="Proteomes" id="UP000054010"/>
    </source>
</evidence>
<accession>E1IGJ0</accession>
<comment type="caution">
    <text evidence="2">The sequence shown here is derived from an EMBL/GenBank/DDBJ whole genome shotgun (WGS) entry which is preliminary data.</text>
</comment>
<dbReference type="PIRSF" id="PIRSF033094">
    <property type="entry name" value="Pesterase_CT488"/>
    <property type="match status" value="1"/>
</dbReference>
<dbReference type="Proteomes" id="UP000054010">
    <property type="component" value="Unassembled WGS sequence"/>
</dbReference>
<dbReference type="EMBL" id="ADVR01000106">
    <property type="protein sequence ID" value="EFO79756.1"/>
    <property type="molecule type" value="Genomic_DNA"/>
</dbReference>
<name>E1IGJ0_9CHLR</name>
<dbReference type="InterPro" id="IPR029052">
    <property type="entry name" value="Metallo-depent_PP-like"/>
</dbReference>
<keyword evidence="3" id="KW-1185">Reference proteome</keyword>
<dbReference type="InterPro" id="IPR004843">
    <property type="entry name" value="Calcineurin-like_PHP"/>
</dbReference>